<keyword evidence="2" id="KW-1185">Reference proteome</keyword>
<dbReference type="Proteomes" id="UP000765509">
    <property type="component" value="Unassembled WGS sequence"/>
</dbReference>
<sequence>MKALNRHKLRWQIAIEKYRGNMAIVDKAGNIYKNSDGLSRWALPNTLDNPSYVPTNAELKIPIEGINITDVGTKFFEEVRESYNKDKNCHSLNCILDKDCKDTALANSLNDVWKKSYDNGRFHLFYGILYHRSRYTCVMVLCSRISINTI</sequence>
<name>A0A9Q3PFG9_9BASI</name>
<protein>
    <submittedName>
        <fullName evidence="1">Uncharacterized protein</fullName>
    </submittedName>
</protein>
<accession>A0A9Q3PFG9</accession>
<dbReference type="AlphaFoldDB" id="A0A9Q3PFG9"/>
<evidence type="ECO:0000313" key="2">
    <source>
        <dbReference type="Proteomes" id="UP000765509"/>
    </source>
</evidence>
<organism evidence="1 2">
    <name type="scientific">Austropuccinia psidii MF-1</name>
    <dbReference type="NCBI Taxonomy" id="1389203"/>
    <lineage>
        <taxon>Eukaryota</taxon>
        <taxon>Fungi</taxon>
        <taxon>Dikarya</taxon>
        <taxon>Basidiomycota</taxon>
        <taxon>Pucciniomycotina</taxon>
        <taxon>Pucciniomycetes</taxon>
        <taxon>Pucciniales</taxon>
        <taxon>Sphaerophragmiaceae</taxon>
        <taxon>Austropuccinia</taxon>
    </lineage>
</organism>
<proteinExistence type="predicted"/>
<comment type="caution">
    <text evidence="1">The sequence shown here is derived from an EMBL/GenBank/DDBJ whole genome shotgun (WGS) entry which is preliminary data.</text>
</comment>
<reference evidence="1" key="1">
    <citation type="submission" date="2021-03" db="EMBL/GenBank/DDBJ databases">
        <title>Draft genome sequence of rust myrtle Austropuccinia psidii MF-1, a brazilian biotype.</title>
        <authorList>
            <person name="Quecine M.C."/>
            <person name="Pachon D.M.R."/>
            <person name="Bonatelli M.L."/>
            <person name="Correr F.H."/>
            <person name="Franceschini L.M."/>
            <person name="Leite T.F."/>
            <person name="Margarido G.R.A."/>
            <person name="Almeida C.A."/>
            <person name="Ferrarezi J.A."/>
            <person name="Labate C.A."/>
        </authorList>
    </citation>
    <scope>NUCLEOTIDE SEQUENCE</scope>
    <source>
        <strain evidence="1">MF-1</strain>
    </source>
</reference>
<gene>
    <name evidence="1" type="ORF">O181_099788</name>
</gene>
<dbReference type="EMBL" id="AVOT02069060">
    <property type="protein sequence ID" value="MBW0560073.1"/>
    <property type="molecule type" value="Genomic_DNA"/>
</dbReference>
<evidence type="ECO:0000313" key="1">
    <source>
        <dbReference type="EMBL" id="MBW0560073.1"/>
    </source>
</evidence>